<keyword evidence="1" id="KW-0472">Membrane</keyword>
<keyword evidence="1" id="KW-0812">Transmembrane</keyword>
<dbReference type="InterPro" id="IPR036249">
    <property type="entry name" value="Thioredoxin-like_sf"/>
</dbReference>
<evidence type="ECO:0000313" key="2">
    <source>
        <dbReference type="EMBL" id="AIF08709.1"/>
    </source>
</evidence>
<keyword evidence="1" id="KW-1133">Transmembrane helix</keyword>
<dbReference type="SUPFAM" id="SSF52833">
    <property type="entry name" value="Thioredoxin-like"/>
    <property type="match status" value="1"/>
</dbReference>
<dbReference type="AlphaFoldDB" id="A0A075GY09"/>
<feature type="transmembrane region" description="Helical" evidence="1">
    <location>
        <begin position="35"/>
        <end position="55"/>
    </location>
</feature>
<evidence type="ECO:0000256" key="1">
    <source>
        <dbReference type="SAM" id="Phobius"/>
    </source>
</evidence>
<organism evidence="2">
    <name type="scientific">uncultured marine group II/III euryarchaeote KM3_31_G10</name>
    <dbReference type="NCBI Taxonomy" id="1456433"/>
    <lineage>
        <taxon>Archaea</taxon>
        <taxon>Methanobacteriati</taxon>
        <taxon>Methanobacteriota</taxon>
        <taxon>environmental samples</taxon>
    </lineage>
</organism>
<accession>A0A075GY09</accession>
<evidence type="ECO:0008006" key="3">
    <source>
        <dbReference type="Google" id="ProtNLM"/>
    </source>
</evidence>
<name>A0A075GY09_9EURY</name>
<protein>
    <recommendedName>
        <fullName evidence="3">Thioredoxin domain-containing protein</fullName>
    </recommendedName>
</protein>
<sequence length="245" mass="27116">MNEIDMNITRRRNSRPLRGFERRVLLTDEDADARITSGFVIAGFLTFIMLAVVLFTDIPPIGPSEGLLAPNLSGDTHSLGASGWESFQLYDEIDHNWEPDSNSSSKWFFIQFMDTDCPYCWDEAGMMSQVGNQFADKVTVISVAVSLDIPGHTSSTDEIIAFQEKTSHSGCKGGDADCSTRPGEAHNWLYLNDLFLSESDKWEIQGTPFVVIVRPDGIVAWNQGQQPPQSDPGQALADLVLEPEV</sequence>
<reference evidence="2" key="1">
    <citation type="journal article" date="2014" name="Genome Biol. Evol.">
        <title>Pangenome evidence for extensive interdomain horizontal transfer affecting lineage core and shell genes in uncultured planktonic thaumarchaeota and euryarchaeota.</title>
        <authorList>
            <person name="Deschamps P."/>
            <person name="Zivanovic Y."/>
            <person name="Moreira D."/>
            <person name="Rodriguez-Valera F."/>
            <person name="Lopez-Garcia P."/>
        </authorList>
    </citation>
    <scope>NUCLEOTIDE SEQUENCE</scope>
</reference>
<dbReference type="Gene3D" id="3.40.30.10">
    <property type="entry name" value="Glutaredoxin"/>
    <property type="match status" value="1"/>
</dbReference>
<proteinExistence type="predicted"/>
<dbReference type="EMBL" id="KF900839">
    <property type="protein sequence ID" value="AIF08709.1"/>
    <property type="molecule type" value="Genomic_DNA"/>
</dbReference>